<protein>
    <submittedName>
        <fullName evidence="2">GLCTK kinase</fullName>
    </submittedName>
</protein>
<evidence type="ECO:0000259" key="1">
    <source>
        <dbReference type="Pfam" id="PF13660"/>
    </source>
</evidence>
<dbReference type="GO" id="GO:0016301">
    <property type="term" value="F:kinase activity"/>
    <property type="evidence" value="ECO:0007669"/>
    <property type="project" value="UniProtKB-KW"/>
</dbReference>
<name>A0ABS2YQ47_POLSP</name>
<dbReference type="InterPro" id="IPR025286">
    <property type="entry name" value="MOFRL_assoc_dom"/>
</dbReference>
<organism evidence="2 3">
    <name type="scientific">Polyodon spathula</name>
    <name type="common">North American paddlefish</name>
    <name type="synonym">Squalus spathula</name>
    <dbReference type="NCBI Taxonomy" id="7913"/>
    <lineage>
        <taxon>Eukaryota</taxon>
        <taxon>Metazoa</taxon>
        <taxon>Chordata</taxon>
        <taxon>Craniata</taxon>
        <taxon>Vertebrata</taxon>
        <taxon>Euteleostomi</taxon>
        <taxon>Actinopterygii</taxon>
        <taxon>Chondrostei</taxon>
        <taxon>Acipenseriformes</taxon>
        <taxon>Polyodontidae</taxon>
        <taxon>Polyodon</taxon>
    </lineage>
</organism>
<reference evidence="2" key="1">
    <citation type="journal article" date="2021" name="Cell">
        <title>Tracing the genetic footprints of vertebrate landing in non-teleost ray-finned fishes.</title>
        <authorList>
            <person name="Bi X."/>
            <person name="Wang K."/>
            <person name="Yang L."/>
            <person name="Pan H."/>
            <person name="Jiang H."/>
            <person name="Wei Q."/>
            <person name="Fang M."/>
            <person name="Yu H."/>
            <person name="Zhu C."/>
            <person name="Cai Y."/>
            <person name="He Y."/>
            <person name="Gan X."/>
            <person name="Zeng H."/>
            <person name="Yu D."/>
            <person name="Zhu Y."/>
            <person name="Jiang H."/>
            <person name="Qiu Q."/>
            <person name="Yang H."/>
            <person name="Zhang Y.E."/>
            <person name="Wang W."/>
            <person name="Zhu M."/>
            <person name="He S."/>
            <person name="Zhang G."/>
        </authorList>
    </citation>
    <scope>NUCLEOTIDE SEQUENCE</scope>
    <source>
        <strain evidence="2">Pddl_001</strain>
    </source>
</reference>
<dbReference type="PANTHER" id="PTHR12227">
    <property type="entry name" value="GLYCERATE KINASE"/>
    <property type="match status" value="1"/>
</dbReference>
<dbReference type="Gene3D" id="3.40.50.10180">
    <property type="entry name" value="Glycerate kinase, MOFRL-like N-terminal domain"/>
    <property type="match status" value="1"/>
</dbReference>
<proteinExistence type="predicted"/>
<dbReference type="PANTHER" id="PTHR12227:SF0">
    <property type="entry name" value="GLYCERATE KINASE"/>
    <property type="match status" value="1"/>
</dbReference>
<keyword evidence="2" id="KW-0808">Transferase</keyword>
<dbReference type="InterPro" id="IPR039760">
    <property type="entry name" value="MOFRL_protein"/>
</dbReference>
<keyword evidence="2" id="KW-0418">Kinase</keyword>
<dbReference type="Proteomes" id="UP001166093">
    <property type="component" value="Unassembled WGS sequence"/>
</dbReference>
<dbReference type="Pfam" id="PF13660">
    <property type="entry name" value="DUF4147"/>
    <property type="match status" value="1"/>
</dbReference>
<feature type="domain" description="MOFRL-associated" evidence="1">
    <location>
        <begin position="8"/>
        <end position="182"/>
    </location>
</feature>
<evidence type="ECO:0000313" key="2">
    <source>
        <dbReference type="EMBL" id="MBN3288647.1"/>
    </source>
</evidence>
<dbReference type="InterPro" id="IPR038614">
    <property type="entry name" value="GK_N_sf"/>
</dbReference>
<accession>A0ABS2YQ47</accession>
<sequence length="202" mass="21867">MTLWTQGREVFGAAVNAVLPENMMRGRLALRGERLLVDGRSFAPTGNVHLVGFGKAVLGMAAMAERILGDHLVRDVVSVPHGIQEALRQAGARHNLPDRDAMEAASAIRELASGLVEQDLLLVLISGGGSALLPAPTPPITLEEKQSLTWQLATIQEMNTLRKALSQLKRGGLARCAHPAQVELHRVQHCRPGYLHKVTNPH</sequence>
<feature type="non-terminal residue" evidence="2">
    <location>
        <position position="1"/>
    </location>
</feature>
<feature type="non-terminal residue" evidence="2">
    <location>
        <position position="202"/>
    </location>
</feature>
<dbReference type="EMBL" id="JAAWVQ010177628">
    <property type="protein sequence ID" value="MBN3288647.1"/>
    <property type="molecule type" value="Genomic_DNA"/>
</dbReference>
<gene>
    <name evidence="2" type="primary">Glyctk_1</name>
    <name evidence="2" type="ORF">GTO93_0021821</name>
</gene>
<evidence type="ECO:0000313" key="3">
    <source>
        <dbReference type="Proteomes" id="UP001166093"/>
    </source>
</evidence>
<dbReference type="SUPFAM" id="SSF82544">
    <property type="entry name" value="GckA/TtuD-like"/>
    <property type="match status" value="1"/>
</dbReference>
<comment type="caution">
    <text evidence="2">The sequence shown here is derived from an EMBL/GenBank/DDBJ whole genome shotgun (WGS) entry which is preliminary data.</text>
</comment>
<keyword evidence="3" id="KW-1185">Reference proteome</keyword>